<protein>
    <submittedName>
        <fullName evidence="1">Uncharacterized protein</fullName>
    </submittedName>
</protein>
<evidence type="ECO:0000313" key="1">
    <source>
        <dbReference type="EMBL" id="KAK3606034.1"/>
    </source>
</evidence>
<reference evidence="1" key="3">
    <citation type="submission" date="2023-05" db="EMBL/GenBank/DDBJ databases">
        <authorList>
            <person name="Smith C.H."/>
        </authorList>
    </citation>
    <scope>NUCLEOTIDE SEQUENCE</scope>
    <source>
        <strain evidence="1">CHS0354</strain>
        <tissue evidence="1">Mantle</tissue>
    </source>
</reference>
<reference evidence="1" key="1">
    <citation type="journal article" date="2021" name="Genome Biol. Evol.">
        <title>A High-Quality Reference Genome for a Parasitic Bivalve with Doubly Uniparental Inheritance (Bivalvia: Unionida).</title>
        <authorList>
            <person name="Smith C.H."/>
        </authorList>
    </citation>
    <scope>NUCLEOTIDE SEQUENCE</scope>
    <source>
        <strain evidence="1">CHS0354</strain>
    </source>
</reference>
<keyword evidence="2" id="KW-1185">Reference proteome</keyword>
<dbReference type="AlphaFoldDB" id="A0AAE0T9W5"/>
<sequence length="59" mass="6655">ILSHVRYFFREQLHLNISSSITGLQLRLPNKDEVGESLTACVLTLRPSQWTVSLSASIK</sequence>
<organism evidence="1 2">
    <name type="scientific">Potamilus streckersoni</name>
    <dbReference type="NCBI Taxonomy" id="2493646"/>
    <lineage>
        <taxon>Eukaryota</taxon>
        <taxon>Metazoa</taxon>
        <taxon>Spiralia</taxon>
        <taxon>Lophotrochozoa</taxon>
        <taxon>Mollusca</taxon>
        <taxon>Bivalvia</taxon>
        <taxon>Autobranchia</taxon>
        <taxon>Heteroconchia</taxon>
        <taxon>Palaeoheterodonta</taxon>
        <taxon>Unionida</taxon>
        <taxon>Unionoidea</taxon>
        <taxon>Unionidae</taxon>
        <taxon>Ambleminae</taxon>
        <taxon>Lampsilini</taxon>
        <taxon>Potamilus</taxon>
    </lineage>
</organism>
<reference evidence="1" key="2">
    <citation type="journal article" date="2021" name="Genome Biol. Evol.">
        <title>Developing a high-quality reference genome for a parasitic bivalve with doubly uniparental inheritance (Bivalvia: Unionida).</title>
        <authorList>
            <person name="Smith C.H."/>
        </authorList>
    </citation>
    <scope>NUCLEOTIDE SEQUENCE</scope>
    <source>
        <strain evidence="1">CHS0354</strain>
        <tissue evidence="1">Mantle</tissue>
    </source>
</reference>
<dbReference type="EMBL" id="JAEAOA010001492">
    <property type="protein sequence ID" value="KAK3606034.1"/>
    <property type="molecule type" value="Genomic_DNA"/>
</dbReference>
<feature type="non-terminal residue" evidence="1">
    <location>
        <position position="59"/>
    </location>
</feature>
<proteinExistence type="predicted"/>
<evidence type="ECO:0000313" key="2">
    <source>
        <dbReference type="Proteomes" id="UP001195483"/>
    </source>
</evidence>
<name>A0AAE0T9W5_9BIVA</name>
<feature type="non-terminal residue" evidence="1">
    <location>
        <position position="1"/>
    </location>
</feature>
<gene>
    <name evidence="1" type="ORF">CHS0354_025074</name>
</gene>
<dbReference type="Proteomes" id="UP001195483">
    <property type="component" value="Unassembled WGS sequence"/>
</dbReference>
<accession>A0AAE0T9W5</accession>
<comment type="caution">
    <text evidence="1">The sequence shown here is derived from an EMBL/GenBank/DDBJ whole genome shotgun (WGS) entry which is preliminary data.</text>
</comment>